<feature type="compositionally biased region" description="Low complexity" evidence="1">
    <location>
        <begin position="68"/>
        <end position="85"/>
    </location>
</feature>
<evidence type="ECO:0000313" key="3">
    <source>
        <dbReference type="Proteomes" id="UP000606490"/>
    </source>
</evidence>
<organism evidence="2 3">
    <name type="scientific">Belnapia mucosa</name>
    <dbReference type="NCBI Taxonomy" id="2804532"/>
    <lineage>
        <taxon>Bacteria</taxon>
        <taxon>Pseudomonadati</taxon>
        <taxon>Pseudomonadota</taxon>
        <taxon>Alphaproteobacteria</taxon>
        <taxon>Acetobacterales</taxon>
        <taxon>Roseomonadaceae</taxon>
        <taxon>Belnapia</taxon>
    </lineage>
</organism>
<evidence type="ECO:0008006" key="4">
    <source>
        <dbReference type="Google" id="ProtNLM"/>
    </source>
</evidence>
<dbReference type="RefSeq" id="WP_202828305.1">
    <property type="nucleotide sequence ID" value="NZ_JAEUXJ010000016.1"/>
</dbReference>
<comment type="caution">
    <text evidence="2">The sequence shown here is derived from an EMBL/GenBank/DDBJ whole genome shotgun (WGS) entry which is preliminary data.</text>
</comment>
<name>A0ABS1VA73_9PROT</name>
<keyword evidence="3" id="KW-1185">Reference proteome</keyword>
<gene>
    <name evidence="2" type="ORF">JMJ55_24820</name>
</gene>
<dbReference type="EMBL" id="JAEUXJ010000016">
    <property type="protein sequence ID" value="MBL6458565.1"/>
    <property type="molecule type" value="Genomic_DNA"/>
</dbReference>
<reference evidence="2 3" key="1">
    <citation type="submission" date="2021-01" db="EMBL/GenBank/DDBJ databases">
        <title>Belnapia mucosa sp. nov. and Belnapia arida sp. nov., isolated from the Tabernas Desert (Almeria, Spain).</title>
        <authorList>
            <person name="Molina-Menor E."/>
            <person name="Vidal-Verdu A."/>
            <person name="Calonge A."/>
            <person name="Satari L."/>
            <person name="Pereto Magraner J."/>
            <person name="Porcar Miralles M."/>
        </authorList>
    </citation>
    <scope>NUCLEOTIDE SEQUENCE [LARGE SCALE GENOMIC DNA]</scope>
    <source>
        <strain evidence="2 3">T6</strain>
    </source>
</reference>
<proteinExistence type="predicted"/>
<dbReference type="Proteomes" id="UP000606490">
    <property type="component" value="Unassembled WGS sequence"/>
</dbReference>
<accession>A0ABS1VA73</accession>
<feature type="compositionally biased region" description="Basic and acidic residues" evidence="1">
    <location>
        <begin position="86"/>
        <end position="95"/>
    </location>
</feature>
<feature type="region of interest" description="Disordered" evidence="1">
    <location>
        <begin position="64"/>
        <end position="97"/>
    </location>
</feature>
<evidence type="ECO:0000256" key="1">
    <source>
        <dbReference type="SAM" id="MobiDB-lite"/>
    </source>
</evidence>
<protein>
    <recommendedName>
        <fullName evidence="4">Secreted protein</fullName>
    </recommendedName>
</protein>
<sequence>MDISRFGSLRCLLGTAGLVVVCGFPTPSGAVMPALEAPSLVTPGLGCGAAPAANALYGQVALRRQRPRQAPVRRAEAARSSTPRAAPREAPREASEPLPSLSKAFYTCAATPWTAQPVGAGWLAVGPVRRS</sequence>
<evidence type="ECO:0000313" key="2">
    <source>
        <dbReference type="EMBL" id="MBL6458565.1"/>
    </source>
</evidence>